<evidence type="ECO:0000256" key="1">
    <source>
        <dbReference type="ARBA" id="ARBA00008315"/>
    </source>
</evidence>
<protein>
    <recommendedName>
        <fullName evidence="5">A-kinase anchor protein 14</fullName>
    </recommendedName>
</protein>
<evidence type="ECO:0000313" key="3">
    <source>
        <dbReference type="EMBL" id="KER26267.1"/>
    </source>
</evidence>
<dbReference type="STRING" id="6198.A0A074ZKH7"/>
<dbReference type="PANTHER" id="PTHR35075">
    <property type="entry name" value="A-KINASE ANCHOR PROTEIN 14"/>
    <property type="match status" value="1"/>
</dbReference>
<dbReference type="InterPro" id="IPR053084">
    <property type="entry name" value="AKAP"/>
</dbReference>
<dbReference type="RefSeq" id="XP_009169994.1">
    <property type="nucleotide sequence ID" value="XM_009171730.1"/>
</dbReference>
<reference evidence="3 4" key="1">
    <citation type="submission" date="2013-11" db="EMBL/GenBank/DDBJ databases">
        <title>Opisthorchis viverrini - life in the bile duct.</title>
        <authorList>
            <person name="Young N.D."/>
            <person name="Nagarajan N."/>
            <person name="Lin S.J."/>
            <person name="Korhonen P.K."/>
            <person name="Jex A.R."/>
            <person name="Hall R.S."/>
            <person name="Safavi-Hemami H."/>
            <person name="Kaewkong W."/>
            <person name="Bertrand D."/>
            <person name="Gao S."/>
            <person name="Seet Q."/>
            <person name="Wongkham S."/>
            <person name="Teh B.T."/>
            <person name="Wongkham C."/>
            <person name="Intapan P.M."/>
            <person name="Maleewong W."/>
            <person name="Yang X."/>
            <person name="Hu M."/>
            <person name="Wang Z."/>
            <person name="Hofmann A."/>
            <person name="Sternberg P.W."/>
            <person name="Tan P."/>
            <person name="Wang J."/>
            <person name="Gasser R.B."/>
        </authorList>
    </citation>
    <scope>NUCLEOTIDE SEQUENCE [LARGE SCALE GENOMIC DNA]</scope>
</reference>
<evidence type="ECO:0008006" key="5">
    <source>
        <dbReference type="Google" id="ProtNLM"/>
    </source>
</evidence>
<dbReference type="KEGG" id="ovi:T265_06462"/>
<dbReference type="GO" id="GO:0005952">
    <property type="term" value="C:cAMP-dependent protein kinase complex"/>
    <property type="evidence" value="ECO:0007669"/>
    <property type="project" value="TreeGrafter"/>
</dbReference>
<dbReference type="GO" id="GO:0034237">
    <property type="term" value="F:protein kinase A regulatory subunit binding"/>
    <property type="evidence" value="ECO:0007669"/>
    <property type="project" value="TreeGrafter"/>
</dbReference>
<dbReference type="Pfam" id="PF14469">
    <property type="entry name" value="AKAP28"/>
    <property type="match status" value="1"/>
</dbReference>
<feature type="region of interest" description="Disordered" evidence="2">
    <location>
        <begin position="1"/>
        <end position="20"/>
    </location>
</feature>
<keyword evidence="4" id="KW-1185">Reference proteome</keyword>
<accession>A0A074ZKH7</accession>
<sequence length="476" mass="55668">MLNKKTHGLAGQSRKQTIPPVTRAERTLTMYNSYYTVKPCQNKFLQSRLDDKVREIHKKALENMKPVVDTKAPKTFQLIRKEMEVSSFDKQNSARIESDNKRLRQRLGYIYTHPGKVDNHNEYKIKSLNAPKKRQEVERLRVENAEFKRRLKERTKPRNERKWESDWVETLSYMNNASRYPLCLVRKARSQDGVPESEGPRANMIRPFVETVGDEALKQVSDVDPNRMIIDFADPLLKEDPHYCELKRQGPREDVPEGVRGFVASVIQTALHRVYEYDLSKESKVKPIRVSDNDEFLPKSKKPVELVETPEHGGLKSPFVNDESSVVNCEKTGKHPIVLDTEPNLTPNIKWPTIGEFNPELGLKRIEEYIQGWQLDESWLHCTDILSEEDTPYDVLYRYRVRWSVPTRRAPIPQATASIYFTIKVSKIKPKMQDVDVYYQVETFRTKHKPGETRFCEQWLRGVIDSKLRLMPYVTF</sequence>
<evidence type="ECO:0000313" key="4">
    <source>
        <dbReference type="Proteomes" id="UP000054324"/>
    </source>
</evidence>
<dbReference type="AlphaFoldDB" id="A0A074ZKH7"/>
<dbReference type="GeneID" id="20320641"/>
<gene>
    <name evidence="3" type="ORF">T265_06462</name>
</gene>
<proteinExistence type="inferred from homology"/>
<dbReference type="EMBL" id="KL596752">
    <property type="protein sequence ID" value="KER26267.1"/>
    <property type="molecule type" value="Genomic_DNA"/>
</dbReference>
<dbReference type="CTD" id="20320641"/>
<dbReference type="InterPro" id="IPR029488">
    <property type="entry name" value="Hmw/CFAP97"/>
</dbReference>
<dbReference type="PANTHER" id="PTHR35075:SF1">
    <property type="entry name" value="A-KINASE ANCHOR PROTEIN 14"/>
    <property type="match status" value="1"/>
</dbReference>
<name>A0A074ZKH7_OPIVI</name>
<evidence type="ECO:0000256" key="2">
    <source>
        <dbReference type="SAM" id="MobiDB-lite"/>
    </source>
</evidence>
<dbReference type="OrthoDB" id="2148342at2759"/>
<comment type="similarity">
    <text evidence="1">Belongs to the CFAP97 family.</text>
</comment>
<dbReference type="Proteomes" id="UP000054324">
    <property type="component" value="Unassembled WGS sequence"/>
</dbReference>
<dbReference type="InterPro" id="IPR025663">
    <property type="entry name" value="AKAP_28"/>
</dbReference>
<organism evidence="3 4">
    <name type="scientific">Opisthorchis viverrini</name>
    <name type="common">Southeast Asian liver fluke</name>
    <dbReference type="NCBI Taxonomy" id="6198"/>
    <lineage>
        <taxon>Eukaryota</taxon>
        <taxon>Metazoa</taxon>
        <taxon>Spiralia</taxon>
        <taxon>Lophotrochozoa</taxon>
        <taxon>Platyhelminthes</taxon>
        <taxon>Trematoda</taxon>
        <taxon>Digenea</taxon>
        <taxon>Opisthorchiida</taxon>
        <taxon>Opisthorchiata</taxon>
        <taxon>Opisthorchiidae</taxon>
        <taxon>Opisthorchis</taxon>
    </lineage>
</organism>
<dbReference type="Pfam" id="PF13879">
    <property type="entry name" value="Hmw_CFAP97"/>
    <property type="match status" value="1"/>
</dbReference>